<evidence type="ECO:0008006" key="3">
    <source>
        <dbReference type="Google" id="ProtNLM"/>
    </source>
</evidence>
<dbReference type="EMBL" id="CP009513">
    <property type="protein sequence ID" value="AKB67396.1"/>
    <property type="molecule type" value="Genomic_DNA"/>
</dbReference>
<dbReference type="PATRIC" id="fig|1434114.4.peg.1050"/>
<organism evidence="1 2">
    <name type="scientific">Methanosarcina mazei LYC</name>
    <dbReference type="NCBI Taxonomy" id="1434114"/>
    <lineage>
        <taxon>Archaea</taxon>
        <taxon>Methanobacteriati</taxon>
        <taxon>Methanobacteriota</taxon>
        <taxon>Stenosarchaea group</taxon>
        <taxon>Methanomicrobia</taxon>
        <taxon>Methanosarcinales</taxon>
        <taxon>Methanosarcinaceae</taxon>
        <taxon>Methanosarcina</taxon>
    </lineage>
</organism>
<gene>
    <name evidence="1" type="ORF">MSMAL_0853</name>
</gene>
<sequence length="204" mass="24239">MPILAIDANIPITFVHAGIWDIFEEYVRKCKYSVIMPEEVYDEVRDRSARLKLENAEFVQKIKLKESSFKALKADSISNNKSGQAEIQDNDYRLITLAFDEKADYLVSNDKKLIYVADKYIEIQKQYEKNPLPIVPPELFWLMYSERKDLFGLRKDISTNLKYYRKIEIDRMHKGIKEKGWDCDYCYEIFDIYKEKILSAIDFE</sequence>
<protein>
    <recommendedName>
        <fullName evidence="3">PIN domain-containing protein</fullName>
    </recommendedName>
</protein>
<dbReference type="AlphaFoldDB" id="A0A0E3LVP8"/>
<evidence type="ECO:0000313" key="1">
    <source>
        <dbReference type="EMBL" id="AKB67396.1"/>
    </source>
</evidence>
<evidence type="ECO:0000313" key="2">
    <source>
        <dbReference type="Proteomes" id="UP000033063"/>
    </source>
</evidence>
<reference evidence="1 2" key="1">
    <citation type="submission" date="2014-07" db="EMBL/GenBank/DDBJ databases">
        <title>Methanogenic archaea and the global carbon cycle.</title>
        <authorList>
            <person name="Henriksen J.R."/>
            <person name="Luke J."/>
            <person name="Reinhart S."/>
            <person name="Benedict M.N."/>
            <person name="Youngblut N.D."/>
            <person name="Metcalf M.E."/>
            <person name="Whitaker R.J."/>
            <person name="Metcalf W.W."/>
        </authorList>
    </citation>
    <scope>NUCLEOTIDE SEQUENCE [LARGE SCALE GENOMIC DNA]</scope>
    <source>
        <strain evidence="1 2">LYC</strain>
    </source>
</reference>
<accession>A0A0E3LVP8</accession>
<dbReference type="GeneID" id="24877024"/>
<proteinExistence type="predicted"/>
<dbReference type="CDD" id="cd09854">
    <property type="entry name" value="PIN_VapC-like"/>
    <property type="match status" value="1"/>
</dbReference>
<dbReference type="HOGENOM" id="CLU_1340746_0_0_2"/>
<dbReference type="RefSeq" id="WP_048039940.1">
    <property type="nucleotide sequence ID" value="NZ_CP009513.1"/>
</dbReference>
<dbReference type="Gene3D" id="3.40.50.1010">
    <property type="entry name" value="5'-nuclease"/>
    <property type="match status" value="1"/>
</dbReference>
<dbReference type="Proteomes" id="UP000033063">
    <property type="component" value="Chromosome"/>
</dbReference>
<name>A0A0E3LVP8_METMZ</name>